<dbReference type="AlphaFoldDB" id="A0A1I0SAN9"/>
<proteinExistence type="predicted"/>
<dbReference type="STRING" id="29529.SAMN04488122_5456"/>
<keyword evidence="2" id="KW-1185">Reference proteome</keyword>
<protein>
    <submittedName>
        <fullName evidence="1">Uncharacterized protein</fullName>
    </submittedName>
</protein>
<organism evidence="1 2">
    <name type="scientific">Chitinophaga arvensicola</name>
    <dbReference type="NCBI Taxonomy" id="29529"/>
    <lineage>
        <taxon>Bacteria</taxon>
        <taxon>Pseudomonadati</taxon>
        <taxon>Bacteroidota</taxon>
        <taxon>Chitinophagia</taxon>
        <taxon>Chitinophagales</taxon>
        <taxon>Chitinophagaceae</taxon>
        <taxon>Chitinophaga</taxon>
    </lineage>
</organism>
<name>A0A1I0SAN9_9BACT</name>
<evidence type="ECO:0000313" key="1">
    <source>
        <dbReference type="EMBL" id="SEW53426.1"/>
    </source>
</evidence>
<accession>A0A1I0SAN9</accession>
<sequence>MIYTQIHAAKQGEINKKNNFTCAYFGSMYGGASR</sequence>
<reference evidence="2" key="1">
    <citation type="submission" date="2016-10" db="EMBL/GenBank/DDBJ databases">
        <authorList>
            <person name="Varghese N."/>
            <person name="Submissions S."/>
        </authorList>
    </citation>
    <scope>NUCLEOTIDE SEQUENCE [LARGE SCALE GENOMIC DNA]</scope>
    <source>
        <strain evidence="2">DSM 3695</strain>
    </source>
</reference>
<dbReference type="Proteomes" id="UP000199310">
    <property type="component" value="Unassembled WGS sequence"/>
</dbReference>
<evidence type="ECO:0000313" key="2">
    <source>
        <dbReference type="Proteomes" id="UP000199310"/>
    </source>
</evidence>
<gene>
    <name evidence="1" type="ORF">SAMN04488122_5456</name>
</gene>
<dbReference type="EMBL" id="FOJG01000002">
    <property type="protein sequence ID" value="SEW53426.1"/>
    <property type="molecule type" value="Genomic_DNA"/>
</dbReference>